<evidence type="ECO:0000313" key="3">
    <source>
        <dbReference type="Proteomes" id="UP000018958"/>
    </source>
</evidence>
<dbReference type="EMBL" id="ANIX01003745">
    <property type="protein sequence ID" value="ETP04580.1"/>
    <property type="molecule type" value="Genomic_DNA"/>
</dbReference>
<feature type="non-terminal residue" evidence="2">
    <location>
        <position position="414"/>
    </location>
</feature>
<feature type="compositionally biased region" description="Polar residues" evidence="1">
    <location>
        <begin position="50"/>
        <end position="60"/>
    </location>
</feature>
<feature type="compositionally biased region" description="Acidic residues" evidence="1">
    <location>
        <begin position="239"/>
        <end position="249"/>
    </location>
</feature>
<organism evidence="2 3">
    <name type="scientific">Phytophthora nicotianae CJ01A1</name>
    <dbReference type="NCBI Taxonomy" id="1317063"/>
    <lineage>
        <taxon>Eukaryota</taxon>
        <taxon>Sar</taxon>
        <taxon>Stramenopiles</taxon>
        <taxon>Oomycota</taxon>
        <taxon>Peronosporomycetes</taxon>
        <taxon>Peronosporales</taxon>
        <taxon>Peronosporaceae</taxon>
        <taxon>Phytophthora</taxon>
    </lineage>
</organism>
<sequence>YWIAVDFAKSRSIHRSADFGKSSTDGTEGGLATDLEEKPQPPPQVPSGTPAGSDSHQNPLDESLPAKAGNVSSKQPPSSRSTVKKKPARSKSSRKKLKAPDSDIDDRIDPTSAWTNEQLESVYHKKQLHAFLAEDAVMRILRPKLLGDLKGPVSEPALRSNKLDNVKAMFRLSKESGIVAGAFEANDLFDLSKEVIKTAPRMLFELLVGGVHKISKDEGPPPDSPGDDHDESSSHYESAIEEVDTDSVDDPPRMTLGPSGTAMLRDRAAQKAASSPTERGSAVASVKRYSPEKLESFFFQSAMGRFLEEQRTATAPEGPTPTGAQDVEMESVGSLDHHLLPNEYDPDDLDLIAPRRAAVATTSTAKATIAPRIRVSAMSELKEFSGKDGDEDRARAWLSKVKSAFVRDQAPDEE</sequence>
<evidence type="ECO:0000313" key="2">
    <source>
        <dbReference type="EMBL" id="ETP04580.1"/>
    </source>
</evidence>
<feature type="region of interest" description="Disordered" evidence="1">
    <location>
        <begin position="1"/>
        <end position="109"/>
    </location>
</feature>
<comment type="caution">
    <text evidence="2">The sequence shown here is derived from an EMBL/GenBank/DDBJ whole genome shotgun (WGS) entry which is preliminary data.</text>
</comment>
<feature type="compositionally biased region" description="Polar residues" evidence="1">
    <location>
        <begin position="70"/>
        <end position="81"/>
    </location>
</feature>
<dbReference type="Proteomes" id="UP000018958">
    <property type="component" value="Unassembled WGS sequence"/>
</dbReference>
<reference evidence="2 3" key="1">
    <citation type="submission" date="2013-11" db="EMBL/GenBank/DDBJ databases">
        <title>The Genome Sequence of Phytophthora parasitica CJ01A1.</title>
        <authorList>
            <consortium name="The Broad Institute Genomics Platform"/>
            <person name="Russ C."/>
            <person name="Tyler B."/>
            <person name="Panabieres F."/>
            <person name="Shan W."/>
            <person name="Tripathy S."/>
            <person name="Grunwald N."/>
            <person name="Machado M."/>
            <person name="Johnson C.S."/>
            <person name="Walker B."/>
            <person name="Young S.K."/>
            <person name="Zeng Q."/>
            <person name="Gargeya S."/>
            <person name="Fitzgerald M."/>
            <person name="Haas B."/>
            <person name="Abouelleil A."/>
            <person name="Allen A.W."/>
            <person name="Alvarado L."/>
            <person name="Arachchi H.M."/>
            <person name="Berlin A.M."/>
            <person name="Chapman S.B."/>
            <person name="Gainer-Dewar J."/>
            <person name="Goldberg J."/>
            <person name="Griggs A."/>
            <person name="Gujja S."/>
            <person name="Hansen M."/>
            <person name="Howarth C."/>
            <person name="Imamovic A."/>
            <person name="Ireland A."/>
            <person name="Larimer J."/>
            <person name="McCowan C."/>
            <person name="Murphy C."/>
            <person name="Pearson M."/>
            <person name="Poon T.W."/>
            <person name="Priest M."/>
            <person name="Roberts A."/>
            <person name="Saif S."/>
            <person name="Shea T."/>
            <person name="Sisk P."/>
            <person name="Sykes S."/>
            <person name="Wortman J."/>
            <person name="Nusbaum C."/>
            <person name="Birren B."/>
        </authorList>
    </citation>
    <scope>NUCLEOTIDE SEQUENCE [LARGE SCALE GENOMIC DNA]</scope>
    <source>
        <strain evidence="2 3">CJ01A1</strain>
    </source>
</reference>
<accession>W2W1W3</accession>
<feature type="non-terminal residue" evidence="2">
    <location>
        <position position="1"/>
    </location>
</feature>
<dbReference type="AlphaFoldDB" id="W2W1W3"/>
<proteinExistence type="predicted"/>
<evidence type="ECO:0000256" key="1">
    <source>
        <dbReference type="SAM" id="MobiDB-lite"/>
    </source>
</evidence>
<feature type="compositionally biased region" description="Basic and acidic residues" evidence="1">
    <location>
        <begin position="98"/>
        <end position="109"/>
    </location>
</feature>
<feature type="compositionally biased region" description="Basic residues" evidence="1">
    <location>
        <begin position="82"/>
        <end position="97"/>
    </location>
</feature>
<feature type="region of interest" description="Disordered" evidence="1">
    <location>
        <begin position="214"/>
        <end position="286"/>
    </location>
</feature>
<name>W2W1W3_PHYNI</name>
<gene>
    <name evidence="2" type="ORF">F441_18683</name>
</gene>
<protein>
    <submittedName>
        <fullName evidence="2">Uncharacterized protein</fullName>
    </submittedName>
</protein>